<dbReference type="EMBL" id="AXCJ01000008">
    <property type="protein sequence ID" value="ETO91096.1"/>
    <property type="molecule type" value="Genomic_DNA"/>
</dbReference>
<organism evidence="1 2">
    <name type="scientific">Candidatus Xenolissoclinum pacificiensis L6</name>
    <dbReference type="NCBI Taxonomy" id="1401685"/>
    <lineage>
        <taxon>Bacteria</taxon>
        <taxon>Pseudomonadati</taxon>
        <taxon>Pseudomonadota</taxon>
        <taxon>Alphaproteobacteria</taxon>
        <taxon>Rickettsiales</taxon>
        <taxon>Anaplasmataceae</taxon>
        <taxon>Candidatus Xenolissoclinum</taxon>
    </lineage>
</organism>
<comment type="caution">
    <text evidence="1">The sequence shown here is derived from an EMBL/GenBank/DDBJ whole genome shotgun (WGS) entry which is preliminary data.</text>
</comment>
<evidence type="ECO:0000313" key="1">
    <source>
        <dbReference type="EMBL" id="ETO91096.1"/>
    </source>
</evidence>
<evidence type="ECO:0000313" key="2">
    <source>
        <dbReference type="Proteomes" id="UP000018951"/>
    </source>
</evidence>
<proteinExistence type="predicted"/>
<dbReference type="Proteomes" id="UP000018951">
    <property type="component" value="Unassembled WGS sequence"/>
</dbReference>
<name>W2UY95_9RICK</name>
<dbReference type="InterPro" id="IPR011250">
    <property type="entry name" value="OMP/PagP_B-barrel"/>
</dbReference>
<dbReference type="SUPFAM" id="SSF56925">
    <property type="entry name" value="OMPA-like"/>
    <property type="match status" value="1"/>
</dbReference>
<gene>
    <name evidence="1" type="ORF">P857_582</name>
</gene>
<sequence length="237" mass="26503">MLVVALSTLFGVSLGPISSSYIKASYAPSMQHGMSLYIESKNLPESYQMDLGDLSINWTGINMGFGINLANGLRLGILTEIYGNTEFAESIFFHSIDNTLLGVEIGYDFVFDKIVPFVDFSIGANQTTIHFGQDQETKGWGLALQGGIGIGYTVRKNIEPYLSYAFKLKTKQEIEHNESNTRHGIDEEYKYSENYGTIFSTTTRYIASSNYARSVDYHIGFTQYTTSIVEIGIKFIF</sequence>
<dbReference type="Gene3D" id="2.40.160.20">
    <property type="match status" value="1"/>
</dbReference>
<keyword evidence="2" id="KW-1185">Reference proteome</keyword>
<reference evidence="1 2" key="1">
    <citation type="journal article" date="2013" name="PLoS ONE">
        <title>Bacterial endosymbiosis in a chordate host: long-term co-evolution and conservation of secondary metabolism.</title>
        <authorList>
            <person name="Kwan J.C."/>
            <person name="Schmidt E.W."/>
        </authorList>
    </citation>
    <scope>NUCLEOTIDE SEQUENCE [LARGE SCALE GENOMIC DNA]</scope>
    <source>
        <strain evidence="2">L6</strain>
    </source>
</reference>
<accession>W2UY95</accession>
<protein>
    <recommendedName>
        <fullName evidence="3">Outer membrane protein beta-barrel domain-containing protein</fullName>
    </recommendedName>
</protein>
<dbReference type="AlphaFoldDB" id="W2UY95"/>
<evidence type="ECO:0008006" key="3">
    <source>
        <dbReference type="Google" id="ProtNLM"/>
    </source>
</evidence>